<dbReference type="SUPFAM" id="SSF51735">
    <property type="entry name" value="NAD(P)-binding Rossmann-fold domains"/>
    <property type="match status" value="1"/>
</dbReference>
<keyword evidence="3" id="KW-1185">Reference proteome</keyword>
<dbReference type="InterPro" id="IPR002347">
    <property type="entry name" value="SDR_fam"/>
</dbReference>
<keyword evidence="1" id="KW-0560">Oxidoreductase</keyword>
<dbReference type="GeneID" id="63711788"/>
<dbReference type="RefSeq" id="XP_040651026.1">
    <property type="nucleotide sequence ID" value="XM_040796488.1"/>
</dbReference>
<dbReference type="Gene3D" id="3.40.50.720">
    <property type="entry name" value="NAD(P)-binding Rossmann-like Domain"/>
    <property type="match status" value="1"/>
</dbReference>
<proteinExistence type="predicted"/>
<dbReference type="OMA" id="HCELPEA"/>
<evidence type="ECO:0000256" key="1">
    <source>
        <dbReference type="ARBA" id="ARBA00023002"/>
    </source>
</evidence>
<dbReference type="STRING" id="5078.A0A135LU58"/>
<evidence type="ECO:0000313" key="2">
    <source>
        <dbReference type="EMBL" id="KXG52490.1"/>
    </source>
</evidence>
<dbReference type="PANTHER" id="PTHR43157">
    <property type="entry name" value="PHOSPHATIDYLINOSITOL-GLYCAN BIOSYNTHESIS CLASS F PROTEIN-RELATED"/>
    <property type="match status" value="1"/>
</dbReference>
<comment type="caution">
    <text evidence="2">The sequence shown here is derived from an EMBL/GenBank/DDBJ whole genome shotgun (WGS) entry which is preliminary data.</text>
</comment>
<dbReference type="Proteomes" id="UP000070168">
    <property type="component" value="Unassembled WGS sequence"/>
</dbReference>
<dbReference type="OrthoDB" id="191139at2759"/>
<gene>
    <name evidence="2" type="ORF">PGRI_087740</name>
</gene>
<dbReference type="EMBL" id="LHQR01000026">
    <property type="protein sequence ID" value="KXG52490.1"/>
    <property type="molecule type" value="Genomic_DNA"/>
</dbReference>
<protein>
    <submittedName>
        <fullName evidence="2">Short-chain dehydrogenase/reductase SDR</fullName>
    </submittedName>
</protein>
<dbReference type="Pfam" id="PF00106">
    <property type="entry name" value="adh_short"/>
    <property type="match status" value="1"/>
</dbReference>
<dbReference type="AlphaFoldDB" id="A0A135LU58"/>
<accession>A0A135LU58</accession>
<name>A0A135LU58_PENPA</name>
<organism evidence="2 3">
    <name type="scientific">Penicillium patulum</name>
    <name type="common">Penicillium griseofulvum</name>
    <dbReference type="NCBI Taxonomy" id="5078"/>
    <lineage>
        <taxon>Eukaryota</taxon>
        <taxon>Fungi</taxon>
        <taxon>Dikarya</taxon>
        <taxon>Ascomycota</taxon>
        <taxon>Pezizomycotina</taxon>
        <taxon>Eurotiomycetes</taxon>
        <taxon>Eurotiomycetidae</taxon>
        <taxon>Eurotiales</taxon>
        <taxon>Aspergillaceae</taxon>
        <taxon>Penicillium</taxon>
    </lineage>
</organism>
<evidence type="ECO:0000313" key="3">
    <source>
        <dbReference type="Proteomes" id="UP000070168"/>
    </source>
</evidence>
<dbReference type="PRINTS" id="PR00081">
    <property type="entry name" value="GDHRDH"/>
</dbReference>
<sequence length="345" mass="37117">MASMALPPSTASQLQAFVKAQFLTKPIPPPLSTCLAGQTVIVTGSNTGIGLAAVDSLLKCHASHIIMASRSVENGETAAAPLRKQYPDAHIEVWQLDMLSYESIQGFAKSCSNLPRLDKVILNAGVAMGDFVINERTGHEATFQVNYLSTALLAILLLPILGSRRQAHGPGRITIVASGLALVSQFANRNASPLIPSFDDPTGWGTAASLERYGLTKTLVLMLVQKLSENVDPSEVIVNAIEPGLVGGSGLQQHAPAYLRAIFRFVHIIAARSTEQGAWAYVDAVAVKGQESHGGLVLNWNIHPFHPMMYEPSGKQVTERLWEETIQELRFADAQGIINSMCKGD</sequence>
<dbReference type="InterPro" id="IPR036291">
    <property type="entry name" value="NAD(P)-bd_dom_sf"/>
</dbReference>
<reference evidence="2 3" key="1">
    <citation type="journal article" date="2016" name="BMC Genomics">
        <title>Genome sequencing and secondary metabolism of the postharvest pathogen Penicillium griseofulvum.</title>
        <authorList>
            <person name="Banani H."/>
            <person name="Marcet-Houben M."/>
            <person name="Ballester A.R."/>
            <person name="Abbruscato P."/>
            <person name="Gonzalez-Candelas L."/>
            <person name="Gabaldon T."/>
            <person name="Spadaro D."/>
        </authorList>
    </citation>
    <scope>NUCLEOTIDE SEQUENCE [LARGE SCALE GENOMIC DNA]</scope>
    <source>
        <strain evidence="2 3">PG3</strain>
    </source>
</reference>
<dbReference type="GO" id="GO:0016491">
    <property type="term" value="F:oxidoreductase activity"/>
    <property type="evidence" value="ECO:0007669"/>
    <property type="project" value="UniProtKB-KW"/>
</dbReference>
<dbReference type="PANTHER" id="PTHR43157:SF35">
    <property type="entry name" value="DEHYDROGENASE_REDUCTASE FAMILY PROTEIN, PUTATIVE-RELATED"/>
    <property type="match status" value="1"/>
</dbReference>